<dbReference type="Proteomes" id="UP000255411">
    <property type="component" value="Chromosome"/>
</dbReference>
<dbReference type="EMBL" id="CP022601">
    <property type="protein sequence ID" value="AXJ14098.1"/>
    <property type="molecule type" value="Genomic_DNA"/>
</dbReference>
<evidence type="ECO:0000313" key="2">
    <source>
        <dbReference type="Proteomes" id="UP000255411"/>
    </source>
</evidence>
<organism evidence="1 2">
    <name type="scientific">Streptococcus pluranimalium</name>
    <dbReference type="NCBI Taxonomy" id="82348"/>
    <lineage>
        <taxon>Bacteria</taxon>
        <taxon>Bacillati</taxon>
        <taxon>Bacillota</taxon>
        <taxon>Bacilli</taxon>
        <taxon>Lactobacillales</taxon>
        <taxon>Streptococcaceae</taxon>
        <taxon>Streptococcus</taxon>
    </lineage>
</organism>
<sequence>MLTRQYYQKEFSRIYDRFCFNLSLFGGDKNLRASCYNEALLAVEKLKLKAIANKEIDISIAQMRLRTIKHLETIYGKVG</sequence>
<accession>A0A345VMZ6</accession>
<dbReference type="AlphaFoldDB" id="A0A345VMZ6"/>
<gene>
    <name evidence="1" type="ORF">Sp14A_22160</name>
</gene>
<reference evidence="1 2" key="1">
    <citation type="submission" date="2017-07" db="EMBL/GenBank/DDBJ databases">
        <title>Streptococcus pluranimalium as cause of bovine abortion.</title>
        <authorList>
            <person name="Rodriguez Campos S."/>
            <person name="Gobeli Brawand S."/>
            <person name="Brodard I."/>
            <person name="Rychener L."/>
            <person name="Perreten V."/>
        </authorList>
    </citation>
    <scope>NUCLEOTIDE SEQUENCE [LARGE SCALE GENOMIC DNA]</scope>
    <source>
        <strain evidence="1 2">14A0014</strain>
    </source>
</reference>
<dbReference type="RefSeq" id="WP_115131020.1">
    <property type="nucleotide sequence ID" value="NZ_CP022601.1"/>
</dbReference>
<proteinExistence type="predicted"/>
<protein>
    <submittedName>
        <fullName evidence="1">Uncharacterized protein</fullName>
    </submittedName>
</protein>
<evidence type="ECO:0000313" key="1">
    <source>
        <dbReference type="EMBL" id="AXJ14098.1"/>
    </source>
</evidence>
<name>A0A345VMZ6_9STRE</name>